<dbReference type="InterPro" id="IPR016047">
    <property type="entry name" value="M23ase_b-sheet_dom"/>
</dbReference>
<reference evidence="3 4" key="1">
    <citation type="journal article" date="2015" name="Nature">
        <title>rRNA introns, odd ribosomes, and small enigmatic genomes across a large radiation of phyla.</title>
        <authorList>
            <person name="Brown C.T."/>
            <person name="Hug L.A."/>
            <person name="Thomas B.C."/>
            <person name="Sharon I."/>
            <person name="Castelle C.J."/>
            <person name="Singh A."/>
            <person name="Wilkins M.J."/>
            <person name="Williams K.H."/>
            <person name="Banfield J.F."/>
        </authorList>
    </citation>
    <scope>NUCLEOTIDE SEQUENCE [LARGE SCALE GENOMIC DNA]</scope>
</reference>
<accession>A0A0G1M5J1</accession>
<feature type="domain" description="M23ase beta-sheet core" evidence="2">
    <location>
        <begin position="226"/>
        <end position="263"/>
    </location>
</feature>
<dbReference type="SUPFAM" id="SSF51261">
    <property type="entry name" value="Duplicated hybrid motif"/>
    <property type="match status" value="2"/>
</dbReference>
<proteinExistence type="predicted"/>
<evidence type="ECO:0000256" key="1">
    <source>
        <dbReference type="SAM" id="Coils"/>
    </source>
</evidence>
<evidence type="ECO:0000313" key="3">
    <source>
        <dbReference type="EMBL" id="KKU03549.1"/>
    </source>
</evidence>
<dbReference type="CDD" id="cd12797">
    <property type="entry name" value="M23_peptidase"/>
    <property type="match status" value="2"/>
</dbReference>
<dbReference type="InterPro" id="IPR011055">
    <property type="entry name" value="Dup_hybrid_motif"/>
</dbReference>
<dbReference type="GO" id="GO:0004222">
    <property type="term" value="F:metalloendopeptidase activity"/>
    <property type="evidence" value="ECO:0007669"/>
    <property type="project" value="TreeGrafter"/>
</dbReference>
<dbReference type="AlphaFoldDB" id="A0A0G1M5J1"/>
<dbReference type="InterPro" id="IPR050570">
    <property type="entry name" value="Cell_wall_metabolism_enzyme"/>
</dbReference>
<gene>
    <name evidence="3" type="ORF">UX03_C0018G0007</name>
</gene>
<evidence type="ECO:0000313" key="4">
    <source>
        <dbReference type="Proteomes" id="UP000034086"/>
    </source>
</evidence>
<dbReference type="PANTHER" id="PTHR21666:SF270">
    <property type="entry name" value="MUREIN HYDROLASE ACTIVATOR ENVC"/>
    <property type="match status" value="1"/>
</dbReference>
<dbReference type="Gene3D" id="2.70.70.10">
    <property type="entry name" value="Glucose Permease (Domain IIA)"/>
    <property type="match status" value="2"/>
</dbReference>
<sequence>MKRIVFLALLFLTLTFSIFINKVSAQACLEISNLTERISCLENELGRLSAQSKTLSNQIAKFDAQIRLTTLKISQTEEKIALLGGRIDQLETSLDALSNAFSSRAVETYKMARVGDSFLLLISAPDLTGAVSRFHYLQKIQKADRDLLSRLQAAQITYQGEKTDQETLQKELETQKANLDAQKRAKNALLAQTKNDEKSYQQLLAQALAEKAAIEKALVSGVEVGPIKRGDPIGLVGNSGYPGCSTGKHLHFEIRKNNAWVDPAPYLQNKSVKDEQNGGNMVAIGSGNWPWPIEDTVRLTQFYGHTPYSWRYTYSGGIHTGFDMVSTSSDVIRAPADGTLYKSAQSCGGSSIINIVYIDHGSDTISFYLHVQ</sequence>
<feature type="coiled-coil region" evidence="1">
    <location>
        <begin position="162"/>
        <end position="210"/>
    </location>
</feature>
<dbReference type="EMBL" id="LCKQ01000018">
    <property type="protein sequence ID" value="KKU03549.1"/>
    <property type="molecule type" value="Genomic_DNA"/>
</dbReference>
<comment type="caution">
    <text evidence="3">The sequence shown here is derived from an EMBL/GenBank/DDBJ whole genome shotgun (WGS) entry which is preliminary data.</text>
</comment>
<dbReference type="Proteomes" id="UP000034086">
    <property type="component" value="Unassembled WGS sequence"/>
</dbReference>
<organism evidence="3 4">
    <name type="scientific">Candidatus Woesebacteria bacterium GW2011_GWE1_45_18</name>
    <dbReference type="NCBI Taxonomy" id="1618598"/>
    <lineage>
        <taxon>Bacteria</taxon>
        <taxon>Candidatus Woeseibacteriota</taxon>
    </lineage>
</organism>
<protein>
    <recommendedName>
        <fullName evidence="2">M23ase beta-sheet core domain-containing protein</fullName>
    </recommendedName>
</protein>
<keyword evidence="1" id="KW-0175">Coiled coil</keyword>
<evidence type="ECO:0000259" key="2">
    <source>
        <dbReference type="Pfam" id="PF01551"/>
    </source>
</evidence>
<dbReference type="Gene3D" id="6.10.250.3150">
    <property type="match status" value="1"/>
</dbReference>
<name>A0A0G1M5J1_9BACT</name>
<feature type="coiled-coil region" evidence="1">
    <location>
        <begin position="24"/>
        <end position="58"/>
    </location>
</feature>
<dbReference type="Pfam" id="PF01551">
    <property type="entry name" value="Peptidase_M23"/>
    <property type="match status" value="1"/>
</dbReference>
<dbReference type="PANTHER" id="PTHR21666">
    <property type="entry name" value="PEPTIDASE-RELATED"/>
    <property type="match status" value="1"/>
</dbReference>